<protein>
    <submittedName>
        <fullName evidence="1">Uncharacterized protein</fullName>
    </submittedName>
</protein>
<dbReference type="Proteomes" id="UP000540506">
    <property type="component" value="Unassembled WGS sequence"/>
</dbReference>
<dbReference type="AlphaFoldDB" id="A0A7W7RA39"/>
<evidence type="ECO:0000313" key="2">
    <source>
        <dbReference type="Proteomes" id="UP000540506"/>
    </source>
</evidence>
<evidence type="ECO:0000313" key="1">
    <source>
        <dbReference type="EMBL" id="MBB4928203.1"/>
    </source>
</evidence>
<organism evidence="1 2">
    <name type="scientific">Kitasatospora kifunensis</name>
    <name type="common">Streptomyces kifunensis</name>
    <dbReference type="NCBI Taxonomy" id="58351"/>
    <lineage>
        <taxon>Bacteria</taxon>
        <taxon>Bacillati</taxon>
        <taxon>Actinomycetota</taxon>
        <taxon>Actinomycetes</taxon>
        <taxon>Kitasatosporales</taxon>
        <taxon>Streptomycetaceae</taxon>
        <taxon>Kitasatospora</taxon>
    </lineage>
</organism>
<proteinExistence type="predicted"/>
<dbReference type="EMBL" id="JACHJV010000002">
    <property type="protein sequence ID" value="MBB4928203.1"/>
    <property type="molecule type" value="Genomic_DNA"/>
</dbReference>
<gene>
    <name evidence="1" type="ORF">FHR34_007298</name>
</gene>
<name>A0A7W7RA39_KITKI</name>
<keyword evidence="2" id="KW-1185">Reference proteome</keyword>
<comment type="caution">
    <text evidence="1">The sequence shown here is derived from an EMBL/GenBank/DDBJ whole genome shotgun (WGS) entry which is preliminary data.</text>
</comment>
<sequence length="31" mass="3332">MSNCRFALSAVGQTSSPTCWALGTMRHTGLF</sequence>
<accession>A0A7W7RA39</accession>
<reference evidence="1 2" key="1">
    <citation type="submission" date="2020-08" db="EMBL/GenBank/DDBJ databases">
        <title>Sequencing the genomes of 1000 actinobacteria strains.</title>
        <authorList>
            <person name="Klenk H.-P."/>
        </authorList>
    </citation>
    <scope>NUCLEOTIDE SEQUENCE [LARGE SCALE GENOMIC DNA]</scope>
    <source>
        <strain evidence="1 2">DSM 41654</strain>
    </source>
</reference>